<reference evidence="2 3" key="1">
    <citation type="submission" date="2017-11" db="EMBL/GenBank/DDBJ databases">
        <title>Genomic Encyclopedia of Archaeal and Bacterial Type Strains, Phase II (KMG-II): From Individual Species to Whole Genera.</title>
        <authorList>
            <person name="Goeker M."/>
        </authorList>
    </citation>
    <scope>NUCLEOTIDE SEQUENCE [LARGE SCALE GENOMIC DNA]</scope>
    <source>
        <strain evidence="2 3">DSM 28175</strain>
    </source>
</reference>
<evidence type="ECO:0000259" key="1">
    <source>
        <dbReference type="PROSITE" id="PS51186"/>
    </source>
</evidence>
<dbReference type="CDD" id="cd04301">
    <property type="entry name" value="NAT_SF"/>
    <property type="match status" value="1"/>
</dbReference>
<evidence type="ECO:0000313" key="2">
    <source>
        <dbReference type="EMBL" id="PJJ83702.1"/>
    </source>
</evidence>
<dbReference type="RefSeq" id="WP_100339945.1">
    <property type="nucleotide sequence ID" value="NZ_PGFJ01000001.1"/>
</dbReference>
<feature type="domain" description="N-acetyltransferase" evidence="1">
    <location>
        <begin position="8"/>
        <end position="171"/>
    </location>
</feature>
<dbReference type="PANTHER" id="PTHR43328">
    <property type="entry name" value="ACETYLTRANSFERASE-RELATED"/>
    <property type="match status" value="1"/>
</dbReference>
<dbReference type="Gene3D" id="3.40.630.30">
    <property type="match status" value="1"/>
</dbReference>
<dbReference type="SUPFAM" id="SSF55729">
    <property type="entry name" value="Acyl-CoA N-acyltransferases (Nat)"/>
    <property type="match status" value="1"/>
</dbReference>
<dbReference type="GO" id="GO:0016747">
    <property type="term" value="F:acyltransferase activity, transferring groups other than amino-acyl groups"/>
    <property type="evidence" value="ECO:0007669"/>
    <property type="project" value="InterPro"/>
</dbReference>
<gene>
    <name evidence="2" type="ORF">CLV57_0695</name>
</gene>
<comment type="caution">
    <text evidence="2">The sequence shown here is derived from an EMBL/GenBank/DDBJ whole genome shotgun (WGS) entry which is preliminary data.</text>
</comment>
<keyword evidence="3" id="KW-1185">Reference proteome</keyword>
<name>A0A2H9VSD1_9SPHI</name>
<dbReference type="InterPro" id="IPR000182">
    <property type="entry name" value="GNAT_dom"/>
</dbReference>
<proteinExistence type="predicted"/>
<dbReference type="InterPro" id="IPR016181">
    <property type="entry name" value="Acyl_CoA_acyltransferase"/>
</dbReference>
<dbReference type="AlphaFoldDB" id="A0A2H9VSD1"/>
<protein>
    <submittedName>
        <fullName evidence="2">RimJ/RimL family protein N-acetyltransferase</fullName>
    </submittedName>
</protein>
<dbReference type="PROSITE" id="PS51186">
    <property type="entry name" value="GNAT"/>
    <property type="match status" value="1"/>
</dbReference>
<sequence length="176" mass="19465">MVLTGSNFILRRWEVGDAPSLRKNGNDERVSSMLLDRFPAPYTLEDAEAFINLKIPEEPVTNFALEIEGEVAGVIGVDMRADIYRKTPLLGYWISPTFSGKGIMTEAVKLIADYAFSNLDVICIQANTLGNNIASMRVLEKAGFKKQGILTASVIKNGLILDECIYTLHPPKTKSR</sequence>
<dbReference type="Pfam" id="PF13302">
    <property type="entry name" value="Acetyltransf_3"/>
    <property type="match status" value="1"/>
</dbReference>
<keyword evidence="2" id="KW-0808">Transferase</keyword>
<dbReference type="Proteomes" id="UP000242687">
    <property type="component" value="Unassembled WGS sequence"/>
</dbReference>
<dbReference type="OrthoDB" id="9811523at2"/>
<organism evidence="2 3">
    <name type="scientific">Mucilaginibacter auburnensis</name>
    <dbReference type="NCBI Taxonomy" id="1457233"/>
    <lineage>
        <taxon>Bacteria</taxon>
        <taxon>Pseudomonadati</taxon>
        <taxon>Bacteroidota</taxon>
        <taxon>Sphingobacteriia</taxon>
        <taxon>Sphingobacteriales</taxon>
        <taxon>Sphingobacteriaceae</taxon>
        <taxon>Mucilaginibacter</taxon>
    </lineage>
</organism>
<dbReference type="PANTHER" id="PTHR43328:SF1">
    <property type="entry name" value="N-ACETYLTRANSFERASE DOMAIN-CONTAINING PROTEIN"/>
    <property type="match status" value="1"/>
</dbReference>
<accession>A0A2H9VSD1</accession>
<dbReference type="EMBL" id="PGFJ01000001">
    <property type="protein sequence ID" value="PJJ83702.1"/>
    <property type="molecule type" value="Genomic_DNA"/>
</dbReference>
<evidence type="ECO:0000313" key="3">
    <source>
        <dbReference type="Proteomes" id="UP000242687"/>
    </source>
</evidence>